<dbReference type="InterPro" id="IPR055344">
    <property type="entry name" value="SecD_SecF_C_bact"/>
</dbReference>
<dbReference type="HAMAP" id="MF_01464_B">
    <property type="entry name" value="SecF_B"/>
    <property type="match status" value="1"/>
</dbReference>
<dbReference type="Proteomes" id="UP000226437">
    <property type="component" value="Unassembled WGS sequence"/>
</dbReference>
<dbReference type="InterPro" id="IPR022645">
    <property type="entry name" value="SecD/SecF_bac"/>
</dbReference>
<evidence type="ECO:0000256" key="6">
    <source>
        <dbReference type="ARBA" id="ARBA00022989"/>
    </source>
</evidence>
<organism evidence="14 15">
    <name type="scientific">Neolewinella marina</name>
    <dbReference type="NCBI Taxonomy" id="438751"/>
    <lineage>
        <taxon>Bacteria</taxon>
        <taxon>Pseudomonadati</taxon>
        <taxon>Bacteroidota</taxon>
        <taxon>Saprospiria</taxon>
        <taxon>Saprospirales</taxon>
        <taxon>Lewinellaceae</taxon>
        <taxon>Neolewinella</taxon>
    </lineage>
</organism>
<dbReference type="GO" id="GO:0065002">
    <property type="term" value="P:intracellular protein transmembrane transport"/>
    <property type="evidence" value="ECO:0007669"/>
    <property type="project" value="UniProtKB-UniRule"/>
</dbReference>
<comment type="caution">
    <text evidence="9">Lacks conserved residue(s) required for the propagation of feature annotation.</text>
</comment>
<evidence type="ECO:0000259" key="12">
    <source>
        <dbReference type="Pfam" id="PF21760"/>
    </source>
</evidence>
<feature type="transmembrane region" description="Helical" evidence="9">
    <location>
        <begin position="871"/>
        <end position="894"/>
    </location>
</feature>
<dbReference type="PANTHER" id="PTHR30081:SF1">
    <property type="entry name" value="PROTEIN TRANSLOCASE SUBUNIT SECD"/>
    <property type="match status" value="1"/>
</dbReference>
<dbReference type="InterPro" id="IPR005665">
    <property type="entry name" value="SecF_bac"/>
</dbReference>
<feature type="transmembrane region" description="Helical" evidence="9">
    <location>
        <begin position="542"/>
        <end position="562"/>
    </location>
</feature>
<evidence type="ECO:0000256" key="4">
    <source>
        <dbReference type="ARBA" id="ARBA00022692"/>
    </source>
</evidence>
<feature type="transmembrane region" description="Helical" evidence="9">
    <location>
        <begin position="617"/>
        <end position="636"/>
    </location>
</feature>
<keyword evidence="2 9" id="KW-0813">Transport</keyword>
<dbReference type="Pfam" id="PF07549">
    <property type="entry name" value="Sec_GG"/>
    <property type="match status" value="2"/>
</dbReference>
<evidence type="ECO:0000256" key="5">
    <source>
        <dbReference type="ARBA" id="ARBA00022927"/>
    </source>
</evidence>
<reference evidence="14 15" key="1">
    <citation type="submission" date="2017-10" db="EMBL/GenBank/DDBJ databases">
        <title>The draft genome sequence of Lewinella marina KCTC 32374.</title>
        <authorList>
            <person name="Wang K."/>
        </authorList>
    </citation>
    <scope>NUCLEOTIDE SEQUENCE [LARGE SCALE GENOMIC DNA]</scope>
    <source>
        <strain evidence="14 15">MKG-38</strain>
    </source>
</reference>
<dbReference type="SUPFAM" id="SSF82866">
    <property type="entry name" value="Multidrug efflux transporter AcrB transmembrane domain"/>
    <property type="match status" value="2"/>
</dbReference>
<dbReference type="NCBIfam" id="TIGR00966">
    <property type="entry name" value="transloc_SecF"/>
    <property type="match status" value="1"/>
</dbReference>
<dbReference type="GO" id="GO:0043952">
    <property type="term" value="P:protein transport by the Sec complex"/>
    <property type="evidence" value="ECO:0007669"/>
    <property type="project" value="UniProtKB-UniRule"/>
</dbReference>
<evidence type="ECO:0000256" key="3">
    <source>
        <dbReference type="ARBA" id="ARBA00022475"/>
    </source>
</evidence>
<protein>
    <recommendedName>
        <fullName evidence="9 10">Multifunctional fusion protein</fullName>
    </recommendedName>
    <domain>
        <recommendedName>
            <fullName evidence="9">Protein translocase subunit SecD</fullName>
        </recommendedName>
    </domain>
    <domain>
        <recommendedName>
            <fullName evidence="10">Protein-export membrane protein SecF</fullName>
        </recommendedName>
    </domain>
</protein>
<keyword evidence="7 9" id="KW-0811">Translocation</keyword>
<dbReference type="Pfam" id="PF22599">
    <property type="entry name" value="SecDF_P1_head"/>
    <property type="match status" value="1"/>
</dbReference>
<feature type="domain" description="Protein export membrane protein SecD/SecF C-terminal" evidence="11">
    <location>
        <begin position="822"/>
        <end position="1003"/>
    </location>
</feature>
<keyword evidence="5 9" id="KW-0653">Protein transport</keyword>
<dbReference type="FunFam" id="1.20.1640.10:FF:000004">
    <property type="entry name" value="Protein translocase subunit SecD"/>
    <property type="match status" value="1"/>
</dbReference>
<dbReference type="NCBIfam" id="TIGR01129">
    <property type="entry name" value="secD"/>
    <property type="match status" value="1"/>
</dbReference>
<dbReference type="InterPro" id="IPR005791">
    <property type="entry name" value="SecD"/>
</dbReference>
<evidence type="ECO:0000256" key="10">
    <source>
        <dbReference type="HAMAP-Rule" id="MF_01464"/>
    </source>
</evidence>
<accession>A0A2G0CGR7</accession>
<dbReference type="RefSeq" id="WP_099105786.1">
    <property type="nucleotide sequence ID" value="NZ_JAATJF010000002.1"/>
</dbReference>
<feature type="domain" description="Protein translocase subunit SecDF P1" evidence="12">
    <location>
        <begin position="194"/>
        <end position="248"/>
    </location>
</feature>
<evidence type="ECO:0000256" key="1">
    <source>
        <dbReference type="ARBA" id="ARBA00004651"/>
    </source>
</evidence>
<feature type="transmembrane region" description="Helical" evidence="9">
    <location>
        <begin position="900"/>
        <end position="921"/>
    </location>
</feature>
<feature type="transmembrane region" description="Helical" evidence="9">
    <location>
        <begin position="7"/>
        <end position="25"/>
    </location>
</feature>
<evidence type="ECO:0000256" key="8">
    <source>
        <dbReference type="ARBA" id="ARBA00023136"/>
    </source>
</evidence>
<evidence type="ECO:0000259" key="11">
    <source>
        <dbReference type="Pfam" id="PF02355"/>
    </source>
</evidence>
<dbReference type="InterPro" id="IPR054384">
    <property type="entry name" value="SecDF_P1_head"/>
</dbReference>
<evidence type="ECO:0000256" key="9">
    <source>
        <dbReference type="HAMAP-Rule" id="MF_01463"/>
    </source>
</evidence>
<keyword evidence="6 9" id="KW-1133">Transmembrane helix</keyword>
<dbReference type="InterPro" id="IPR048631">
    <property type="entry name" value="SecD_1st"/>
</dbReference>
<evidence type="ECO:0000313" key="14">
    <source>
        <dbReference type="EMBL" id="PHK99169.1"/>
    </source>
</evidence>
<evidence type="ECO:0000256" key="2">
    <source>
        <dbReference type="ARBA" id="ARBA00022448"/>
    </source>
</evidence>
<dbReference type="Pfam" id="PF02355">
    <property type="entry name" value="SecD_SecF_C"/>
    <property type="match status" value="2"/>
</dbReference>
<dbReference type="HAMAP" id="MF_01463_B">
    <property type="entry name" value="SecD_B"/>
    <property type="match status" value="1"/>
</dbReference>
<evidence type="ECO:0000313" key="15">
    <source>
        <dbReference type="Proteomes" id="UP000226437"/>
    </source>
</evidence>
<comment type="similarity">
    <text evidence="10">Belongs to the SecD/SecF family. SecF subfamily.</text>
</comment>
<dbReference type="PRINTS" id="PR01755">
    <property type="entry name" value="SECFTRNLCASE"/>
</dbReference>
<evidence type="ECO:0000259" key="13">
    <source>
        <dbReference type="Pfam" id="PF22599"/>
    </source>
</evidence>
<dbReference type="Pfam" id="PF21760">
    <property type="entry name" value="SecD_1st"/>
    <property type="match status" value="1"/>
</dbReference>
<dbReference type="OrthoDB" id="9805019at2"/>
<gene>
    <name evidence="10" type="primary">secF</name>
    <name evidence="9" type="synonym">secD</name>
    <name evidence="14" type="ORF">CGL56_06840</name>
</gene>
<comment type="subunit">
    <text evidence="9">Forms a complex with SecF. Part of the essential Sec protein translocation apparatus which comprises SecA, SecYEG and auxiliary proteins SecDF. Other proteins may also be involved.</text>
</comment>
<dbReference type="EMBL" id="PDLO01000002">
    <property type="protein sequence ID" value="PHK99169.1"/>
    <property type="molecule type" value="Genomic_DNA"/>
</dbReference>
<name>A0A2G0CGR7_9BACT</name>
<feature type="transmembrane region" description="Helical" evidence="9">
    <location>
        <begin position="942"/>
        <end position="969"/>
    </location>
</feature>
<keyword evidence="4 9" id="KW-0812">Transmembrane</keyword>
<keyword evidence="15" id="KW-1185">Reference proteome</keyword>
<feature type="transmembrane region" description="Helical" evidence="9">
    <location>
        <begin position="519"/>
        <end position="537"/>
    </location>
</feature>
<dbReference type="NCBIfam" id="NF009585">
    <property type="entry name" value="PRK13024.1-5"/>
    <property type="match status" value="1"/>
</dbReference>
<comment type="subunit">
    <text evidence="10">Forms a complex with SecD. Part of the essential Sec protein translocation apparatus which comprises SecA, SecYEG and auxiliary proteins SecDF. Other proteins may also be involved.</text>
</comment>
<feature type="transmembrane region" description="Helical" evidence="9">
    <location>
        <begin position="568"/>
        <end position="588"/>
    </location>
</feature>
<dbReference type="GO" id="GO:0015450">
    <property type="term" value="F:protein-transporting ATPase activity"/>
    <property type="evidence" value="ECO:0007669"/>
    <property type="project" value="InterPro"/>
</dbReference>
<dbReference type="AlphaFoldDB" id="A0A2G0CGR7"/>
<dbReference type="NCBIfam" id="TIGR00916">
    <property type="entry name" value="2A0604s01"/>
    <property type="match status" value="2"/>
</dbReference>
<dbReference type="Gene3D" id="3.30.70.3220">
    <property type="match status" value="1"/>
</dbReference>
<feature type="domain" description="SecDF P1 head subdomain" evidence="13">
    <location>
        <begin position="399"/>
        <end position="496"/>
    </location>
</feature>
<feature type="transmembrane region" description="Helical" evidence="9">
    <location>
        <begin position="701"/>
        <end position="720"/>
    </location>
</feature>
<feature type="transmembrane region" description="Helical" evidence="9">
    <location>
        <begin position="841"/>
        <end position="859"/>
    </location>
</feature>
<dbReference type="Gene3D" id="1.20.1640.10">
    <property type="entry name" value="Multidrug efflux transporter AcrB transmembrane domain"/>
    <property type="match status" value="2"/>
</dbReference>
<feature type="domain" description="Protein export membrane protein SecD/SecF C-terminal" evidence="11">
    <location>
        <begin position="497"/>
        <end position="669"/>
    </location>
</feature>
<dbReference type="GO" id="GO:0006605">
    <property type="term" value="P:protein targeting"/>
    <property type="evidence" value="ECO:0007669"/>
    <property type="project" value="UniProtKB-UniRule"/>
</dbReference>
<dbReference type="InterPro" id="IPR022646">
    <property type="entry name" value="SecD/SecF_CS"/>
</dbReference>
<comment type="caution">
    <text evidence="14">The sequence shown here is derived from an EMBL/GenBank/DDBJ whole genome shotgun (WGS) entry which is preliminary data.</text>
</comment>
<comment type="subcellular location">
    <subcellularLocation>
        <location evidence="1 9">Cell membrane</location>
        <topology evidence="1 9">Multi-pass membrane protein</topology>
    </subcellularLocation>
</comment>
<evidence type="ECO:0000256" key="7">
    <source>
        <dbReference type="ARBA" id="ARBA00023010"/>
    </source>
</evidence>
<dbReference type="Gene3D" id="3.30.1360.200">
    <property type="match status" value="1"/>
</dbReference>
<keyword evidence="3 9" id="KW-1003">Cell membrane</keyword>
<dbReference type="PANTHER" id="PTHR30081">
    <property type="entry name" value="PROTEIN-EXPORT MEMBRANE PROTEIN SEC"/>
    <property type="match status" value="1"/>
</dbReference>
<proteinExistence type="inferred from homology"/>
<feature type="transmembrane region" description="Helical" evidence="9">
    <location>
        <begin position="642"/>
        <end position="665"/>
    </location>
</feature>
<keyword evidence="8 9" id="KW-0472">Membrane</keyword>
<feature type="transmembrane region" description="Helical" evidence="9">
    <location>
        <begin position="975"/>
        <end position="1000"/>
    </location>
</feature>
<sequence>MQGKGLIKFFLVVMILVTVAQYLFVIPTNAVEADADNYAQNLTGEDSGEAYRIARASFLDSISDQEVFRLPLIKSYTYQDLKAQQLALGLDLKGGMSVVLQVDLREFLRTLARNTKDPTFEEALNAASQAQQNADDDFISLFGDAWIQRSGDQSLASIFSRNDALRDQIGVNTSDAEVIRILREKADETVRLTYDMLRRRIDELGVVQPNVSLDAERDLILVELPGVENPERARSFLQAAANLEFYDVLNIDQATVNALIQADQLLERRQALAAGQDSSELSATEIVLDTIYATDENGNLLTDSIASIEEREVPRQTAGPLFSILTPNQGNFGPAVVGIAQGNDRQQVMEYLRDPEVARLFPRNAIYRWADAPLELDASGTPGNLYQLYQLSVPRGGEAPLTGEYVTRASSGPDPNGQVAVNLSMNSEGSRIWARMTTEAANAGNRQVAIVLDSQVVSAPRVNGPITGGSTSITGDFTVQEATDLANILQVGRLPARLEIIQESIVGPSLGESNIRSSMTALIIGFGLVLAFMLFYYGGAGVVAIVSLLLNLVFIFGALASLGTVLTLPGIAGILLTIGMAVDANVIIYERVREELRTGKTVGQAVRDGFSNSYSTIIDANVTTIIVAAVLAWFGLGPIKGFAVVLIVGVLASVFTAVLVGRLMVDYWVEKKGDMSFWTSPSKNLFADVNVDWLKFRKMSYGISSVLVIASLAAILVRGFDLGVDFKGGYSYTVVLDQDLTAQELRSSLTGPLNGTPTIKSVDSDNTYNIVTNYLVEETGQIDGKEPQDVVLAALYEGVVAATGNTSLTLEEFGNIESDGGTHITSVSKVGPTIADDIKRSALWAGAIALLGIFLYLLVRFKGKRFSTGAIVALFHDTIITMGVFAACWGWIGFNMEVDQAFIAAILTVIGYSINDTVVVFDRIREYLNNHVSQDKKTMINNAVSSTVSRTVMTSFTTILVVFVLFLFGGASIKGFAFALLVGIVVGTYSSIFIATPIVYDLTDEQEARSVKAPEDTSVSV</sequence>
<dbReference type="InterPro" id="IPR048634">
    <property type="entry name" value="SecD_SecF_C"/>
</dbReference>
<dbReference type="GO" id="GO:0005886">
    <property type="term" value="C:plasma membrane"/>
    <property type="evidence" value="ECO:0007669"/>
    <property type="project" value="UniProtKB-SubCell"/>
</dbReference>
<comment type="similarity">
    <text evidence="9">Belongs to the SecD/SecF family. SecD subfamily.</text>
</comment>
<dbReference type="InterPro" id="IPR022813">
    <property type="entry name" value="SecD/SecF_arch_bac"/>
</dbReference>
<comment type="function">
    <text evidence="9">Part of the Sec protein translocase complex. Interacts with the SecYEG preprotein conducting channel. SecDF uses the proton motive force (PMF) to complete protein translocation after the ATP-dependent function of SecA.</text>
</comment>